<dbReference type="KEGG" id="pbb:AKN87_08545"/>
<gene>
    <name evidence="6" type="ORF">AKN88_06090</name>
</gene>
<evidence type="ECO:0000256" key="3">
    <source>
        <dbReference type="ARBA" id="ARBA00023163"/>
    </source>
</evidence>
<dbReference type="OrthoDB" id="9808480at2"/>
<keyword evidence="1" id="KW-0805">Transcription regulation</keyword>
<dbReference type="Pfam" id="PF13411">
    <property type="entry name" value="MerR_1"/>
    <property type="match status" value="1"/>
</dbReference>
<dbReference type="STRING" id="1697053.AKN87_08545"/>
<dbReference type="Gene3D" id="1.10.1660.10">
    <property type="match status" value="1"/>
</dbReference>
<dbReference type="Proteomes" id="UP000063953">
    <property type="component" value="Chromosome"/>
</dbReference>
<dbReference type="PANTHER" id="PTHR30204:SF94">
    <property type="entry name" value="HEAVY METAL-DEPENDENT TRANSCRIPTIONAL REGULATOR HI_0293-RELATED"/>
    <property type="match status" value="1"/>
</dbReference>
<evidence type="ECO:0000256" key="1">
    <source>
        <dbReference type="ARBA" id="ARBA00023015"/>
    </source>
</evidence>
<evidence type="ECO:0000259" key="5">
    <source>
        <dbReference type="PROSITE" id="PS50937"/>
    </source>
</evidence>
<dbReference type="InterPro" id="IPR047057">
    <property type="entry name" value="MerR_fam"/>
</dbReference>
<evidence type="ECO:0000313" key="7">
    <source>
        <dbReference type="Proteomes" id="UP000063953"/>
    </source>
</evidence>
<dbReference type="SUPFAM" id="SSF46955">
    <property type="entry name" value="Putative DNA-binding domain"/>
    <property type="match status" value="1"/>
</dbReference>
<reference evidence="6 7" key="1">
    <citation type="journal article" date="2015" name="Genome Announc.">
        <title>Genome Sequences of Oblitimonas alkaliphila gen. nov. sp. nov. (Proposed), a Novel Bacterium of the Pseudomonadaceae Family.</title>
        <authorList>
            <person name="Lauer A.C."/>
            <person name="Nicholson A.C."/>
            <person name="Humrighouse B.W."/>
            <person name="Emery B."/>
            <person name="Drobish A."/>
            <person name="Juieng P."/>
            <person name="Loparev V."/>
            <person name="McQuiston J.R."/>
        </authorList>
    </citation>
    <scope>NUCLEOTIDE SEQUENCE [LARGE SCALE GENOMIC DNA]</scope>
    <source>
        <strain evidence="6 7">E5571</strain>
    </source>
</reference>
<dbReference type="AlphaFoldDB" id="A0A0K1XE59"/>
<organism evidence="6 7">
    <name type="scientific">Thiopseudomonas alkaliphila</name>
    <dbReference type="NCBI Taxonomy" id="1697053"/>
    <lineage>
        <taxon>Bacteria</taxon>
        <taxon>Pseudomonadati</taxon>
        <taxon>Pseudomonadota</taxon>
        <taxon>Gammaproteobacteria</taxon>
        <taxon>Pseudomonadales</taxon>
        <taxon>Pseudomonadaceae</taxon>
        <taxon>Thiopseudomonas</taxon>
    </lineage>
</organism>
<feature type="coiled-coil region" evidence="4">
    <location>
        <begin position="81"/>
        <end position="108"/>
    </location>
</feature>
<dbReference type="PROSITE" id="PS50937">
    <property type="entry name" value="HTH_MERR_2"/>
    <property type="match status" value="1"/>
</dbReference>
<evidence type="ECO:0000313" key="6">
    <source>
        <dbReference type="EMBL" id="AKX59544.1"/>
    </source>
</evidence>
<proteinExistence type="predicted"/>
<keyword evidence="3" id="KW-0804">Transcription</keyword>
<dbReference type="PANTHER" id="PTHR30204">
    <property type="entry name" value="REDOX-CYCLING DRUG-SENSING TRANSCRIPTIONAL ACTIVATOR SOXR"/>
    <property type="match status" value="1"/>
</dbReference>
<keyword evidence="4" id="KW-0175">Coiled coil</keyword>
<accession>A0A0K1XE59</accession>
<name>A0A0K1XE59_9GAMM</name>
<dbReference type="GO" id="GO:0003700">
    <property type="term" value="F:DNA-binding transcription factor activity"/>
    <property type="evidence" value="ECO:0007669"/>
    <property type="project" value="InterPro"/>
</dbReference>
<keyword evidence="7" id="KW-1185">Reference proteome</keyword>
<dbReference type="GeneID" id="93984317"/>
<feature type="domain" description="HTH merR-type" evidence="5">
    <location>
        <begin position="1"/>
        <end position="69"/>
    </location>
</feature>
<evidence type="ECO:0000256" key="4">
    <source>
        <dbReference type="SAM" id="Coils"/>
    </source>
</evidence>
<dbReference type="InterPro" id="IPR009061">
    <property type="entry name" value="DNA-bd_dom_put_sf"/>
</dbReference>
<dbReference type="EMBL" id="CP012365">
    <property type="protein sequence ID" value="AKX59544.1"/>
    <property type="molecule type" value="Genomic_DNA"/>
</dbReference>
<dbReference type="PATRIC" id="fig|1697052.3.peg.1638"/>
<evidence type="ECO:0000256" key="2">
    <source>
        <dbReference type="ARBA" id="ARBA00023125"/>
    </source>
</evidence>
<dbReference type="InterPro" id="IPR000551">
    <property type="entry name" value="MerR-type_HTH_dom"/>
</dbReference>
<keyword evidence="2" id="KW-0238">DNA-binding</keyword>
<protein>
    <recommendedName>
        <fullName evidence="5">HTH merR-type domain-containing protein</fullName>
    </recommendedName>
</protein>
<dbReference type="PRINTS" id="PR00040">
    <property type="entry name" value="HTHMERR"/>
</dbReference>
<dbReference type="GO" id="GO:0003677">
    <property type="term" value="F:DNA binding"/>
    <property type="evidence" value="ECO:0007669"/>
    <property type="project" value="UniProtKB-KW"/>
</dbReference>
<dbReference type="RefSeq" id="WP_053100723.1">
    <property type="nucleotide sequence ID" value="NZ_CP012358.1"/>
</dbReference>
<sequence>MQIKQVVEKTGLSRDTIRFYEQQGLIAEPKRTENGYRQYDESVILHLNMINQAKDLGFTLKEIKQLVQLLYSRELTQTQMQRQLKIKREEINRKLSELENIRQQIDLALAGLCKYREQLKA</sequence>
<dbReference type="SMART" id="SM00422">
    <property type="entry name" value="HTH_MERR"/>
    <property type="match status" value="1"/>
</dbReference>